<proteinExistence type="predicted"/>
<keyword evidence="3" id="KW-1185">Reference proteome</keyword>
<feature type="region of interest" description="Disordered" evidence="1">
    <location>
        <begin position="1"/>
        <end position="112"/>
    </location>
</feature>
<feature type="compositionally biased region" description="Basic and acidic residues" evidence="1">
    <location>
        <begin position="96"/>
        <end position="112"/>
    </location>
</feature>
<gene>
    <name evidence="2" type="ORF">CDV36_007583</name>
</gene>
<evidence type="ECO:0000313" key="3">
    <source>
        <dbReference type="Proteomes" id="UP000277212"/>
    </source>
</evidence>
<evidence type="ECO:0000256" key="1">
    <source>
        <dbReference type="SAM" id="MobiDB-lite"/>
    </source>
</evidence>
<evidence type="ECO:0000313" key="2">
    <source>
        <dbReference type="EMBL" id="RMJ12742.1"/>
    </source>
</evidence>
<reference evidence="2 3" key="1">
    <citation type="submission" date="2017-06" db="EMBL/GenBank/DDBJ databases">
        <title>Comparative genomic analysis of Ambrosia Fusariam Clade fungi.</title>
        <authorList>
            <person name="Stajich J.E."/>
            <person name="Carrillo J."/>
            <person name="Kijimoto T."/>
            <person name="Eskalen A."/>
            <person name="O'Donnell K."/>
            <person name="Kasson M."/>
        </authorList>
    </citation>
    <scope>NUCLEOTIDE SEQUENCE [LARGE SCALE GENOMIC DNA]</scope>
    <source>
        <strain evidence="2">UCR3666</strain>
    </source>
</reference>
<dbReference type="OrthoDB" id="5102216at2759"/>
<dbReference type="Proteomes" id="UP000277212">
    <property type="component" value="Unassembled WGS sequence"/>
</dbReference>
<comment type="caution">
    <text evidence="2">The sequence shown here is derived from an EMBL/GenBank/DDBJ whole genome shotgun (WGS) entry which is preliminary data.</text>
</comment>
<dbReference type="AlphaFoldDB" id="A0A3M2S642"/>
<accession>A0A3M2S642</accession>
<protein>
    <submittedName>
        <fullName evidence="2">Uncharacterized protein</fullName>
    </submittedName>
</protein>
<feature type="compositionally biased region" description="Polar residues" evidence="1">
    <location>
        <begin position="23"/>
        <end position="33"/>
    </location>
</feature>
<feature type="compositionally biased region" description="Basic and acidic residues" evidence="1">
    <location>
        <begin position="62"/>
        <end position="71"/>
    </location>
</feature>
<feature type="compositionally biased region" description="Basic and acidic residues" evidence="1">
    <location>
        <begin position="1"/>
        <end position="13"/>
    </location>
</feature>
<feature type="compositionally biased region" description="Acidic residues" evidence="1">
    <location>
        <begin position="78"/>
        <end position="95"/>
    </location>
</feature>
<sequence>MAHASKGEGHNSDTGDGGEARGSWNTEDMSQAHVSDDDGFPAEQEPVKGDSGADMSSSSSNNEDKTPREDESQGQESSSDEEQGQEPSNTEDQEQEPVHEEHEEQQSSNEQHIDAEQRQRAVNNMTQGTPPTEEIQPIQQIQPVQEIQPVEETQPAKEIYPMATIDQSEGIPANDETLADEHERSFWWKLGRCCEGTLDCFGTCLVDNVCVRDVFNVETPELLCVSRWLDRIYQ</sequence>
<organism evidence="2 3">
    <name type="scientific">Fusarium kuroshium</name>
    <dbReference type="NCBI Taxonomy" id="2010991"/>
    <lineage>
        <taxon>Eukaryota</taxon>
        <taxon>Fungi</taxon>
        <taxon>Dikarya</taxon>
        <taxon>Ascomycota</taxon>
        <taxon>Pezizomycotina</taxon>
        <taxon>Sordariomycetes</taxon>
        <taxon>Hypocreomycetidae</taxon>
        <taxon>Hypocreales</taxon>
        <taxon>Nectriaceae</taxon>
        <taxon>Fusarium</taxon>
        <taxon>Fusarium solani species complex</taxon>
    </lineage>
</organism>
<dbReference type="EMBL" id="NKUJ01000126">
    <property type="protein sequence ID" value="RMJ12742.1"/>
    <property type="molecule type" value="Genomic_DNA"/>
</dbReference>
<name>A0A3M2S642_9HYPO</name>